<dbReference type="InterPro" id="IPR036236">
    <property type="entry name" value="Znf_C2H2_sf"/>
</dbReference>
<evidence type="ECO:0000256" key="9">
    <source>
        <dbReference type="PROSITE-ProRule" id="PRU00042"/>
    </source>
</evidence>
<evidence type="ECO:0000256" key="4">
    <source>
        <dbReference type="ARBA" id="ARBA00022771"/>
    </source>
</evidence>
<evidence type="ECO:0000256" key="2">
    <source>
        <dbReference type="ARBA" id="ARBA00022723"/>
    </source>
</evidence>
<dbReference type="FunFam" id="3.30.160.60:FF:001289">
    <property type="entry name" value="Zinc finger protein 574"/>
    <property type="match status" value="1"/>
</dbReference>
<dbReference type="InterPro" id="IPR013087">
    <property type="entry name" value="Znf_C2H2_type"/>
</dbReference>
<organism evidence="12">
    <name type="scientific">Brugia malayi</name>
    <name type="common">Filarial nematode worm</name>
    <dbReference type="NCBI Taxonomy" id="6279"/>
    <lineage>
        <taxon>Eukaryota</taxon>
        <taxon>Metazoa</taxon>
        <taxon>Ecdysozoa</taxon>
        <taxon>Nematoda</taxon>
        <taxon>Chromadorea</taxon>
        <taxon>Rhabditida</taxon>
        <taxon>Spirurina</taxon>
        <taxon>Spiruromorpha</taxon>
        <taxon>Filarioidea</taxon>
        <taxon>Onchocercidae</taxon>
        <taxon>Brugia</taxon>
    </lineage>
</organism>
<evidence type="ECO:0000313" key="12">
    <source>
        <dbReference type="EMBL" id="VIO99555.1"/>
    </source>
</evidence>
<dbReference type="SUPFAM" id="SSF57667">
    <property type="entry name" value="beta-beta-alpha zinc fingers"/>
    <property type="match status" value="2"/>
</dbReference>
<dbReference type="GO" id="GO:0008270">
    <property type="term" value="F:zinc ion binding"/>
    <property type="evidence" value="ECO:0007669"/>
    <property type="project" value="UniProtKB-KW"/>
</dbReference>
<dbReference type="KEGG" id="bmy:BM_BM10201"/>
<dbReference type="FunFam" id="3.30.160.60:FF:002343">
    <property type="entry name" value="Zinc finger protein 33A"/>
    <property type="match status" value="1"/>
</dbReference>
<evidence type="ECO:0000256" key="8">
    <source>
        <dbReference type="ARBA" id="ARBA00023242"/>
    </source>
</evidence>
<keyword evidence="8" id="KW-0539">Nucleus</keyword>
<evidence type="ECO:0000256" key="1">
    <source>
        <dbReference type="ARBA" id="ARBA00004123"/>
    </source>
</evidence>
<feature type="domain" description="C2H2-type" evidence="11">
    <location>
        <begin position="487"/>
        <end position="514"/>
    </location>
</feature>
<name>A0A4E9FSW4_BRUMA</name>
<dbReference type="PROSITE" id="PS50157">
    <property type="entry name" value="ZINC_FINGER_C2H2_2"/>
    <property type="match status" value="4"/>
</dbReference>
<dbReference type="InterPro" id="IPR050331">
    <property type="entry name" value="Zinc_finger"/>
</dbReference>
<feature type="region of interest" description="Disordered" evidence="10">
    <location>
        <begin position="358"/>
        <end position="395"/>
    </location>
</feature>
<dbReference type="CTD" id="6100311"/>
<keyword evidence="6" id="KW-0805">Transcription regulation</keyword>
<dbReference type="GO" id="GO:0006357">
    <property type="term" value="P:regulation of transcription by RNA polymerase II"/>
    <property type="evidence" value="ECO:0007669"/>
    <property type="project" value="UniProtKB-ARBA"/>
</dbReference>
<dbReference type="Pfam" id="PF00096">
    <property type="entry name" value="zf-C2H2"/>
    <property type="match status" value="3"/>
</dbReference>
<keyword evidence="3" id="KW-0677">Repeat</keyword>
<sequence length="595" mass="68173">MNINMDLPREEDYNAYDQLGCRFIEAKIRVNIPIHCKDEIYKREDTLMGRLIYMCTCPGKPLSDRMNQSTCDVKLEKEIATKAIRDAEKSKLPKCYYMDFMTKTVNSAPTGITEFLMNNITKPSTETFWCYDQLEVVKNNGELIAHWISDEVKITTHSEIRDVCIKIATEDGTYVCTSFQSRVICCCKNYGNTPCNKKKEIQSMFMRDLVPIDSVWTKTEETFRQEQNFCIQPDRNLAKCKSPMGCYHIRYAMISDPRAISNNLSAGCISDIDQTLLEKYPYLALCSNYLKNGFAKKCFYTDTRDAMTSIPLVVCCCNTNPYNDCPLRAHVNDLGFAYKMIKEENKFEISSEQKKKLKNKAAQTDQTEPLDLSISKVRDDGHGSQGLSMGGEDEERIGLQVLQTRTLDLSAPKLKKEGNKSQGLSVDGVSDEGIKSRQQLVPIETLMEEIELSKQKERRKKQRCDICGKEVTNMKTHMMTHTGEKPYSCPICYKNFAYLHNMKKHMITHTGEKPYSCRICKKNFNHPSNMKTHMMIHTGEKPHSCPVCGKGYVRKSDLHIHTAVHGMNSRPVYHCTICSKDFQSKLGLKLHMKKH</sequence>
<keyword evidence="7" id="KW-0804">Transcription</keyword>
<dbReference type="PANTHER" id="PTHR16515">
    <property type="entry name" value="PR DOMAIN ZINC FINGER PROTEIN"/>
    <property type="match status" value="1"/>
</dbReference>
<comment type="subcellular location">
    <subcellularLocation>
        <location evidence="1">Nucleus</location>
    </subcellularLocation>
</comment>
<feature type="domain" description="C2H2-type" evidence="11">
    <location>
        <begin position="573"/>
        <end position="595"/>
    </location>
</feature>
<evidence type="ECO:0000256" key="3">
    <source>
        <dbReference type="ARBA" id="ARBA00022737"/>
    </source>
</evidence>
<proteinExistence type="predicted"/>
<dbReference type="GeneID" id="6100311"/>
<dbReference type="Gene3D" id="3.30.160.60">
    <property type="entry name" value="Classic Zinc Finger"/>
    <property type="match status" value="4"/>
</dbReference>
<accession>A0A4E9FSW4</accession>
<protein>
    <recommendedName>
        <fullName evidence="11">C2H2-type domain-containing protein</fullName>
    </recommendedName>
</protein>
<dbReference type="PANTHER" id="PTHR16515:SF49">
    <property type="entry name" value="GASTRULA ZINC FINGER PROTEIN XLCGF49.1-LIKE-RELATED"/>
    <property type="match status" value="1"/>
</dbReference>
<dbReference type="PROSITE" id="PS00028">
    <property type="entry name" value="ZINC_FINGER_C2H2_1"/>
    <property type="match status" value="4"/>
</dbReference>
<dbReference type="EMBL" id="CAAKNF010000195">
    <property type="protein sequence ID" value="VIO99555.1"/>
    <property type="molecule type" value="Genomic_DNA"/>
</dbReference>
<gene>
    <name evidence="12" type="primary">Bm10201</name>
    <name evidence="12" type="ORF">BM_BM10201</name>
</gene>
<reference evidence="12" key="1">
    <citation type="submission" date="2019-04" db="EMBL/GenBank/DDBJ databases">
        <authorList>
            <person name="Howe K."/>
            <person name="Paulini M."/>
            <person name="Williams G."/>
        </authorList>
    </citation>
    <scope>NUCLEOTIDE SEQUENCE [LARGE SCALE GENOMIC DNA]</scope>
    <source>
        <strain evidence="12">FR3</strain>
    </source>
</reference>
<dbReference type="SMART" id="SM00355">
    <property type="entry name" value="ZnF_C2H2"/>
    <property type="match status" value="5"/>
</dbReference>
<feature type="domain" description="C2H2-type" evidence="11">
    <location>
        <begin position="515"/>
        <end position="542"/>
    </location>
</feature>
<dbReference type="OrthoDB" id="5814278at2759"/>
<keyword evidence="4 9" id="KW-0863">Zinc-finger</keyword>
<evidence type="ECO:0000256" key="5">
    <source>
        <dbReference type="ARBA" id="ARBA00022833"/>
    </source>
</evidence>
<evidence type="ECO:0000256" key="7">
    <source>
        <dbReference type="ARBA" id="ARBA00023163"/>
    </source>
</evidence>
<dbReference type="AlphaFoldDB" id="A0A4E9FSW4"/>
<keyword evidence="2" id="KW-0479">Metal-binding</keyword>
<keyword evidence="5" id="KW-0862">Zinc</keyword>
<evidence type="ECO:0000259" key="11">
    <source>
        <dbReference type="PROSITE" id="PS50157"/>
    </source>
</evidence>
<evidence type="ECO:0000256" key="10">
    <source>
        <dbReference type="SAM" id="MobiDB-lite"/>
    </source>
</evidence>
<dbReference type="GO" id="GO:0005634">
    <property type="term" value="C:nucleus"/>
    <property type="evidence" value="ECO:0007669"/>
    <property type="project" value="UniProtKB-SubCell"/>
</dbReference>
<feature type="domain" description="C2H2-type" evidence="11">
    <location>
        <begin position="543"/>
        <end position="565"/>
    </location>
</feature>
<evidence type="ECO:0000256" key="6">
    <source>
        <dbReference type="ARBA" id="ARBA00023015"/>
    </source>
</evidence>
<dbReference type="FunFam" id="3.30.160.60:FF:000624">
    <property type="entry name" value="zinc finger protein 697"/>
    <property type="match status" value="1"/>
</dbReference>
<dbReference type="RefSeq" id="XP_042938520.1">
    <property type="nucleotide sequence ID" value="XM_043082586.1"/>
</dbReference>